<evidence type="ECO:0000259" key="5">
    <source>
        <dbReference type="Pfam" id="PF13178"/>
    </source>
</evidence>
<name>W9QXP4_9ROSA</name>
<comment type="subunit">
    <text evidence="3">Binds to multiple calmodulin (CaM) in the presence of Ca(2+) and CaM-like proteins.</text>
</comment>
<dbReference type="AlphaFoldDB" id="W9QXP4"/>
<feature type="compositionally biased region" description="Basic and acidic residues" evidence="4">
    <location>
        <begin position="20"/>
        <end position="47"/>
    </location>
</feature>
<organism evidence="6 7">
    <name type="scientific">Morus notabilis</name>
    <dbReference type="NCBI Taxonomy" id="981085"/>
    <lineage>
        <taxon>Eukaryota</taxon>
        <taxon>Viridiplantae</taxon>
        <taxon>Streptophyta</taxon>
        <taxon>Embryophyta</taxon>
        <taxon>Tracheophyta</taxon>
        <taxon>Spermatophyta</taxon>
        <taxon>Magnoliopsida</taxon>
        <taxon>eudicotyledons</taxon>
        <taxon>Gunneridae</taxon>
        <taxon>Pentapetalae</taxon>
        <taxon>rosids</taxon>
        <taxon>fabids</taxon>
        <taxon>Rosales</taxon>
        <taxon>Moraceae</taxon>
        <taxon>Moreae</taxon>
        <taxon>Morus</taxon>
    </lineage>
</organism>
<comment type="similarity">
    <text evidence="2">Belongs to the IQD family.</text>
</comment>
<sequence>MGKIGGSSWLTVVKRAFRSPTKEAAAREKRSSRRREEHEQDHEEEKKRGKRRWIFRKHLNQQQTVIQHTASVTATTTAVTKQTNINPHVHSIDHHAYDDDQRQAAERSHALAVAMATTAAAKAAVATAQAAVEVIRLTRPSYNIKEHFSAIAIQTAFRGYLARRALRALKGLVKLQALVRGHNVRKRAEMTLQCMQAMLRVQARVLDQRIAKRLSYEGTSVDSLSRSPNDRVGIRKSLAREESSFNSEEWDDIEALLAKTREAALKRESALSHAFSHQMWRTDCEQAESEPDPEGWIRRSKQFSWESKGRTSCDQIIEPIKTVEIDTYGPCSYSTPISQNRSQYYHHSSYQQQQSPHLYSLTSLAHKSHDSNFSLQSPFTQSPARPRNAHNNIHQSVISPRFTNARADIRNNNNNNNNNNPMTPNYMASTASVKARLRSQSAPRQRPDLANLEMEQRTGSVRRRLSFPVVLPESNESPCYAKRVSRSHPMAVQRRASVSYSRCSDSETSPLRNNELRRWLRESARHQRTDEGLKTKTRHTRNQGKHKQNLTPTIGKNWRTDQKKSPSNWEELVRLNTTVER</sequence>
<dbReference type="InterPro" id="IPR000048">
    <property type="entry name" value="IQ_motif_EF-hand-BS"/>
</dbReference>
<dbReference type="PANTHER" id="PTHR32295">
    <property type="entry name" value="IQ-DOMAIN 5-RELATED"/>
    <property type="match status" value="1"/>
</dbReference>
<keyword evidence="1" id="KW-0112">Calmodulin-binding</keyword>
<dbReference type="GO" id="GO:0005516">
    <property type="term" value="F:calmodulin binding"/>
    <property type="evidence" value="ECO:0007669"/>
    <property type="project" value="UniProtKB-KW"/>
</dbReference>
<dbReference type="PANTHER" id="PTHR32295:SF121">
    <property type="entry name" value="DUF4005 DOMAIN-CONTAINING PROTEIN"/>
    <property type="match status" value="1"/>
</dbReference>
<dbReference type="Pfam" id="PF00612">
    <property type="entry name" value="IQ"/>
    <property type="match status" value="2"/>
</dbReference>
<dbReference type="Gene3D" id="1.20.5.190">
    <property type="match status" value="1"/>
</dbReference>
<evidence type="ECO:0000256" key="2">
    <source>
        <dbReference type="ARBA" id="ARBA00024341"/>
    </source>
</evidence>
<dbReference type="Proteomes" id="UP000030645">
    <property type="component" value="Unassembled WGS sequence"/>
</dbReference>
<feature type="compositionally biased region" description="Basic and acidic residues" evidence="4">
    <location>
        <begin position="523"/>
        <end position="534"/>
    </location>
</feature>
<evidence type="ECO:0000256" key="3">
    <source>
        <dbReference type="ARBA" id="ARBA00024378"/>
    </source>
</evidence>
<evidence type="ECO:0000313" key="7">
    <source>
        <dbReference type="Proteomes" id="UP000030645"/>
    </source>
</evidence>
<accession>W9QXP4</accession>
<gene>
    <name evidence="6" type="ORF">L484_002576</name>
</gene>
<dbReference type="PROSITE" id="PS50096">
    <property type="entry name" value="IQ"/>
    <property type="match status" value="2"/>
</dbReference>
<proteinExistence type="inferred from homology"/>
<dbReference type="EMBL" id="KE343830">
    <property type="protein sequence ID" value="EXB43108.1"/>
    <property type="molecule type" value="Genomic_DNA"/>
</dbReference>
<feature type="region of interest" description="Disordered" evidence="4">
    <location>
        <begin position="16"/>
        <end position="52"/>
    </location>
</feature>
<reference evidence="7" key="1">
    <citation type="submission" date="2013-01" db="EMBL/GenBank/DDBJ databases">
        <title>Draft Genome Sequence of a Mulberry Tree, Morus notabilis C.K. Schneid.</title>
        <authorList>
            <person name="He N."/>
            <person name="Zhao S."/>
        </authorList>
    </citation>
    <scope>NUCLEOTIDE SEQUENCE</scope>
</reference>
<dbReference type="SMART" id="SM00015">
    <property type="entry name" value="IQ"/>
    <property type="match status" value="2"/>
</dbReference>
<feature type="domain" description="DUF4005" evidence="5">
    <location>
        <begin position="405"/>
        <end position="475"/>
    </location>
</feature>
<feature type="compositionally biased region" description="Basic residues" evidence="4">
    <location>
        <begin position="535"/>
        <end position="548"/>
    </location>
</feature>
<keyword evidence="7" id="KW-1185">Reference proteome</keyword>
<evidence type="ECO:0000256" key="1">
    <source>
        <dbReference type="ARBA" id="ARBA00022860"/>
    </source>
</evidence>
<dbReference type="STRING" id="981085.W9QXP4"/>
<evidence type="ECO:0000256" key="4">
    <source>
        <dbReference type="SAM" id="MobiDB-lite"/>
    </source>
</evidence>
<protein>
    <submittedName>
        <fullName evidence="6">Protein IQ-DOMAIN 14</fullName>
    </submittedName>
</protein>
<dbReference type="Pfam" id="PF13178">
    <property type="entry name" value="DUF4005"/>
    <property type="match status" value="1"/>
</dbReference>
<dbReference type="CDD" id="cd23767">
    <property type="entry name" value="IQCD"/>
    <property type="match status" value="1"/>
</dbReference>
<dbReference type="InterPro" id="IPR025064">
    <property type="entry name" value="DUF4005"/>
</dbReference>
<dbReference type="eggNOG" id="ENOG502QTQ9">
    <property type="taxonomic scope" value="Eukaryota"/>
</dbReference>
<feature type="region of interest" description="Disordered" evidence="4">
    <location>
        <begin position="523"/>
        <end position="567"/>
    </location>
</feature>
<evidence type="ECO:0000313" key="6">
    <source>
        <dbReference type="EMBL" id="EXB43108.1"/>
    </source>
</evidence>